<proteinExistence type="predicted"/>
<accession>X0ZQL7</accession>
<dbReference type="EMBL" id="BART01003715">
    <property type="protein sequence ID" value="GAG60372.1"/>
    <property type="molecule type" value="Genomic_DNA"/>
</dbReference>
<reference evidence="1" key="1">
    <citation type="journal article" date="2014" name="Front. Microbiol.">
        <title>High frequency of phylogenetically diverse reductive dehalogenase-homologous genes in deep subseafloor sedimentary metagenomes.</title>
        <authorList>
            <person name="Kawai M."/>
            <person name="Futagami T."/>
            <person name="Toyoda A."/>
            <person name="Takaki Y."/>
            <person name="Nishi S."/>
            <person name="Hori S."/>
            <person name="Arai W."/>
            <person name="Tsubouchi T."/>
            <person name="Morono Y."/>
            <person name="Uchiyama I."/>
            <person name="Ito T."/>
            <person name="Fujiyama A."/>
            <person name="Inagaki F."/>
            <person name="Takami H."/>
        </authorList>
    </citation>
    <scope>NUCLEOTIDE SEQUENCE</scope>
    <source>
        <strain evidence="1">Expedition CK06-06</strain>
    </source>
</reference>
<protein>
    <submittedName>
        <fullName evidence="1">Uncharacterized protein</fullName>
    </submittedName>
</protein>
<sequence length="41" mass="4588">FLKAFIIIVIPTAIKITGHSLPQPTQGNRLFSKKIKIRKLG</sequence>
<organism evidence="1">
    <name type="scientific">marine sediment metagenome</name>
    <dbReference type="NCBI Taxonomy" id="412755"/>
    <lineage>
        <taxon>unclassified sequences</taxon>
        <taxon>metagenomes</taxon>
        <taxon>ecological metagenomes</taxon>
    </lineage>
</organism>
<feature type="non-terminal residue" evidence="1">
    <location>
        <position position="1"/>
    </location>
</feature>
<dbReference type="AlphaFoldDB" id="X0ZQL7"/>
<comment type="caution">
    <text evidence="1">The sequence shown here is derived from an EMBL/GenBank/DDBJ whole genome shotgun (WGS) entry which is preliminary data.</text>
</comment>
<gene>
    <name evidence="1" type="ORF">S01H4_09967</name>
</gene>
<evidence type="ECO:0000313" key="1">
    <source>
        <dbReference type="EMBL" id="GAG60372.1"/>
    </source>
</evidence>
<name>X0ZQL7_9ZZZZ</name>